<organism evidence="3 4">
    <name type="scientific">Cardiocondyla obscurior</name>
    <dbReference type="NCBI Taxonomy" id="286306"/>
    <lineage>
        <taxon>Eukaryota</taxon>
        <taxon>Metazoa</taxon>
        <taxon>Ecdysozoa</taxon>
        <taxon>Arthropoda</taxon>
        <taxon>Hexapoda</taxon>
        <taxon>Insecta</taxon>
        <taxon>Pterygota</taxon>
        <taxon>Neoptera</taxon>
        <taxon>Endopterygota</taxon>
        <taxon>Hymenoptera</taxon>
        <taxon>Apocrita</taxon>
        <taxon>Aculeata</taxon>
        <taxon>Formicoidea</taxon>
        <taxon>Formicidae</taxon>
        <taxon>Myrmicinae</taxon>
        <taxon>Cardiocondyla</taxon>
    </lineage>
</organism>
<evidence type="ECO:0008006" key="5">
    <source>
        <dbReference type="Google" id="ProtNLM"/>
    </source>
</evidence>
<feature type="signal peptide" evidence="2">
    <location>
        <begin position="1"/>
        <end position="21"/>
    </location>
</feature>
<comment type="caution">
    <text evidence="3">The sequence shown here is derived from an EMBL/GenBank/DDBJ whole genome shotgun (WGS) entry which is preliminary data.</text>
</comment>
<dbReference type="Proteomes" id="UP001430953">
    <property type="component" value="Unassembled WGS sequence"/>
</dbReference>
<evidence type="ECO:0000256" key="2">
    <source>
        <dbReference type="SAM" id="SignalP"/>
    </source>
</evidence>
<protein>
    <recommendedName>
        <fullName evidence="5">Secreted protein</fullName>
    </recommendedName>
</protein>
<accession>A0AAW2F221</accession>
<evidence type="ECO:0000256" key="1">
    <source>
        <dbReference type="SAM" id="MobiDB-lite"/>
    </source>
</evidence>
<dbReference type="AlphaFoldDB" id="A0AAW2F221"/>
<evidence type="ECO:0000313" key="4">
    <source>
        <dbReference type="Proteomes" id="UP001430953"/>
    </source>
</evidence>
<dbReference type="EMBL" id="JADYXP020000015">
    <property type="protein sequence ID" value="KAL0108803.1"/>
    <property type="molecule type" value="Genomic_DNA"/>
</dbReference>
<reference evidence="3 4" key="1">
    <citation type="submission" date="2023-03" db="EMBL/GenBank/DDBJ databases">
        <title>High recombination rates correlate with genetic variation in Cardiocondyla obscurior ants.</title>
        <authorList>
            <person name="Errbii M."/>
        </authorList>
    </citation>
    <scope>NUCLEOTIDE SEQUENCE [LARGE SCALE GENOMIC DNA]</scope>
    <source>
        <strain evidence="3">Alpha-2009</strain>
        <tissue evidence="3">Whole body</tissue>
    </source>
</reference>
<evidence type="ECO:0000313" key="3">
    <source>
        <dbReference type="EMBL" id="KAL0108803.1"/>
    </source>
</evidence>
<sequence length="75" mass="8668">MRVHFLFFFFFCPLAILSRLAIPVIQNCDIPRHVHLSSSSHPCDLEPTNSNTNNNINNNINSNTNNYNNCNIQYE</sequence>
<keyword evidence="4" id="KW-1185">Reference proteome</keyword>
<gene>
    <name evidence="3" type="ORF">PUN28_014136</name>
</gene>
<feature type="region of interest" description="Disordered" evidence="1">
    <location>
        <begin position="47"/>
        <end position="75"/>
    </location>
</feature>
<name>A0AAW2F221_9HYME</name>
<proteinExistence type="predicted"/>
<feature type="compositionally biased region" description="Low complexity" evidence="1">
    <location>
        <begin position="48"/>
        <end position="75"/>
    </location>
</feature>
<keyword evidence="2" id="KW-0732">Signal</keyword>
<feature type="chain" id="PRO_5043430420" description="Secreted protein" evidence="2">
    <location>
        <begin position="22"/>
        <end position="75"/>
    </location>
</feature>